<sequence>MDGGLFWTRAVLSQLQGKQTTKDAIRCLEKLHDHDQLSSQLVARMIRDGDRRDFVLAVVATLIGCLTPVSYNYILARLDGDDKVCEGRTATVEDVETVLKDDLLGLFRSFNGNWIVPTRFLRACDATATAASRLKVRGKKLPRRGQAVDNVAEPEPVRKSRSLLVDGLVLAVLFVLVLGVAGAIAWCAV</sequence>
<name>A0ABR1QPL2_9PEZI</name>
<reference evidence="2 3" key="1">
    <citation type="submission" date="2023-01" db="EMBL/GenBank/DDBJ databases">
        <title>Analysis of 21 Apiospora genomes using comparative genomics revels a genus with tremendous synthesis potential of carbohydrate active enzymes and secondary metabolites.</title>
        <authorList>
            <person name="Sorensen T."/>
        </authorList>
    </citation>
    <scope>NUCLEOTIDE SEQUENCE [LARGE SCALE GENOMIC DNA]</scope>
    <source>
        <strain evidence="2 3">CBS 24483</strain>
    </source>
</reference>
<organism evidence="2 3">
    <name type="scientific">Apiospora aurea</name>
    <dbReference type="NCBI Taxonomy" id="335848"/>
    <lineage>
        <taxon>Eukaryota</taxon>
        <taxon>Fungi</taxon>
        <taxon>Dikarya</taxon>
        <taxon>Ascomycota</taxon>
        <taxon>Pezizomycotina</taxon>
        <taxon>Sordariomycetes</taxon>
        <taxon>Xylariomycetidae</taxon>
        <taxon>Amphisphaeriales</taxon>
        <taxon>Apiosporaceae</taxon>
        <taxon>Apiospora</taxon>
    </lineage>
</organism>
<dbReference type="EMBL" id="JAQQWE010000002">
    <property type="protein sequence ID" value="KAK7961884.1"/>
    <property type="molecule type" value="Genomic_DNA"/>
</dbReference>
<gene>
    <name evidence="2" type="ORF">PG986_002709</name>
</gene>
<proteinExistence type="predicted"/>
<accession>A0ABR1QPL2</accession>
<keyword evidence="1" id="KW-0472">Membrane</keyword>
<protein>
    <submittedName>
        <fullName evidence="2">Uncharacterized protein</fullName>
    </submittedName>
</protein>
<evidence type="ECO:0000313" key="3">
    <source>
        <dbReference type="Proteomes" id="UP001391051"/>
    </source>
</evidence>
<keyword evidence="1" id="KW-0812">Transmembrane</keyword>
<evidence type="ECO:0000256" key="1">
    <source>
        <dbReference type="SAM" id="Phobius"/>
    </source>
</evidence>
<evidence type="ECO:0000313" key="2">
    <source>
        <dbReference type="EMBL" id="KAK7961884.1"/>
    </source>
</evidence>
<keyword evidence="3" id="KW-1185">Reference proteome</keyword>
<dbReference type="Proteomes" id="UP001391051">
    <property type="component" value="Unassembled WGS sequence"/>
</dbReference>
<feature type="transmembrane region" description="Helical" evidence="1">
    <location>
        <begin position="168"/>
        <end position="188"/>
    </location>
</feature>
<keyword evidence="1" id="KW-1133">Transmembrane helix</keyword>
<comment type="caution">
    <text evidence="2">The sequence shown here is derived from an EMBL/GenBank/DDBJ whole genome shotgun (WGS) entry which is preliminary data.</text>
</comment>
<dbReference type="RefSeq" id="XP_066703995.1">
    <property type="nucleotide sequence ID" value="XM_066838931.1"/>
</dbReference>
<dbReference type="GeneID" id="92071993"/>
<feature type="transmembrane region" description="Helical" evidence="1">
    <location>
        <begin position="54"/>
        <end position="74"/>
    </location>
</feature>